<sequence>MDCKGSPTIDHGDHHHLHVDPVTSSISNLQATTPSTRLIGGGQAWSTEKKREESEGELARQLLAIDGTRASTEPTAFCSNLNQ</sequence>
<gene>
    <name evidence="1" type="ORF">MRB53_025774</name>
</gene>
<evidence type="ECO:0000313" key="2">
    <source>
        <dbReference type="Proteomes" id="UP001234297"/>
    </source>
</evidence>
<accession>A0ACC2LGH6</accession>
<evidence type="ECO:0000313" key="1">
    <source>
        <dbReference type="EMBL" id="KAJ8632438.1"/>
    </source>
</evidence>
<proteinExistence type="predicted"/>
<keyword evidence="2" id="KW-1185">Reference proteome</keyword>
<name>A0ACC2LGH6_PERAE</name>
<comment type="caution">
    <text evidence="1">The sequence shown here is derived from an EMBL/GenBank/DDBJ whole genome shotgun (WGS) entry which is preliminary data.</text>
</comment>
<dbReference type="EMBL" id="CM056816">
    <property type="protein sequence ID" value="KAJ8632438.1"/>
    <property type="molecule type" value="Genomic_DNA"/>
</dbReference>
<organism evidence="1 2">
    <name type="scientific">Persea americana</name>
    <name type="common">Avocado</name>
    <dbReference type="NCBI Taxonomy" id="3435"/>
    <lineage>
        <taxon>Eukaryota</taxon>
        <taxon>Viridiplantae</taxon>
        <taxon>Streptophyta</taxon>
        <taxon>Embryophyta</taxon>
        <taxon>Tracheophyta</taxon>
        <taxon>Spermatophyta</taxon>
        <taxon>Magnoliopsida</taxon>
        <taxon>Magnoliidae</taxon>
        <taxon>Laurales</taxon>
        <taxon>Lauraceae</taxon>
        <taxon>Persea</taxon>
    </lineage>
</organism>
<reference evidence="1 2" key="1">
    <citation type="journal article" date="2022" name="Hortic Res">
        <title>A haplotype resolved chromosomal level avocado genome allows analysis of novel avocado genes.</title>
        <authorList>
            <person name="Nath O."/>
            <person name="Fletcher S.J."/>
            <person name="Hayward A."/>
            <person name="Shaw L.M."/>
            <person name="Masouleh A.K."/>
            <person name="Furtado A."/>
            <person name="Henry R.J."/>
            <person name="Mitter N."/>
        </authorList>
    </citation>
    <scope>NUCLEOTIDE SEQUENCE [LARGE SCALE GENOMIC DNA]</scope>
    <source>
        <strain evidence="2">cv. Hass</strain>
    </source>
</reference>
<protein>
    <submittedName>
        <fullName evidence="1">Uncharacterized protein</fullName>
    </submittedName>
</protein>
<dbReference type="Proteomes" id="UP001234297">
    <property type="component" value="Chromosome 8"/>
</dbReference>